<dbReference type="EMBL" id="CP000743">
    <property type="protein sequence ID" value="ABR56308.1"/>
    <property type="molecule type" value="Genomic_DNA"/>
</dbReference>
<keyword evidence="2" id="KW-1185">Reference proteome</keyword>
<dbReference type="GeneID" id="5327183"/>
<protein>
    <submittedName>
        <fullName evidence="1">HAD family hydrolase</fullName>
    </submittedName>
</protein>
<gene>
    <name evidence="1" type="ordered locus">Maeo_0725</name>
</gene>
<dbReference type="eggNOG" id="arCOG05114">
    <property type="taxonomic scope" value="Archaea"/>
</dbReference>
<dbReference type="InterPro" id="IPR023214">
    <property type="entry name" value="HAD_sf"/>
</dbReference>
<accession>A6UUY6</accession>
<dbReference type="GO" id="GO:0016787">
    <property type="term" value="F:hydrolase activity"/>
    <property type="evidence" value="ECO:0007669"/>
    <property type="project" value="UniProtKB-KW"/>
</dbReference>
<dbReference type="InterPro" id="IPR036412">
    <property type="entry name" value="HAD-like_sf"/>
</dbReference>
<proteinExistence type="predicted"/>
<evidence type="ECO:0000313" key="2">
    <source>
        <dbReference type="Proteomes" id="UP000001106"/>
    </source>
</evidence>
<organism evidence="1 2">
    <name type="scientific">Methanococcus aeolicus (strain ATCC BAA-1280 / DSM 17508 / OCM 812 / Nankai-3)</name>
    <dbReference type="NCBI Taxonomy" id="419665"/>
    <lineage>
        <taxon>Archaea</taxon>
        <taxon>Methanobacteriati</taxon>
        <taxon>Methanobacteriota</taxon>
        <taxon>Methanomada group</taxon>
        <taxon>Methanococci</taxon>
        <taxon>Methanococcales</taxon>
        <taxon>Methanococcaceae</taxon>
        <taxon>Methanococcus</taxon>
    </lineage>
</organism>
<sequence>MIDIPNYKNMTSKTIVFDLNGTLAIDGIVNDEVKELLIKLSKKYNIVVITADTYGTLRNEFKEYDYTIEIIKNTEEKGEKAQKYSPYIAIGNGNNDIEMFKNSELSVAIIGKEGCNGKLLLHSDIVVHNIVDAINLFLNENRLIATLRK</sequence>
<dbReference type="Gene3D" id="3.40.50.1000">
    <property type="entry name" value="HAD superfamily/HAD-like"/>
    <property type="match status" value="1"/>
</dbReference>
<dbReference type="KEGG" id="mae:Maeo_0725"/>
<dbReference type="RefSeq" id="WP_011973440.1">
    <property type="nucleotide sequence ID" value="NC_009635.1"/>
</dbReference>
<dbReference type="SUPFAM" id="SSF56784">
    <property type="entry name" value="HAD-like"/>
    <property type="match status" value="1"/>
</dbReference>
<dbReference type="Proteomes" id="UP000001106">
    <property type="component" value="Chromosome"/>
</dbReference>
<name>A6UUY6_META3</name>
<dbReference type="OrthoDB" id="63793at2157"/>
<keyword evidence="1" id="KW-0378">Hydrolase</keyword>
<dbReference type="HOGENOM" id="CLU_142246_0_0_2"/>
<dbReference type="AlphaFoldDB" id="A6UUY6"/>
<evidence type="ECO:0000313" key="1">
    <source>
        <dbReference type="EMBL" id="ABR56308.1"/>
    </source>
</evidence>
<dbReference type="CDD" id="cd01427">
    <property type="entry name" value="HAD_like"/>
    <property type="match status" value="1"/>
</dbReference>
<dbReference type="STRING" id="419665.Maeo_0725"/>
<dbReference type="Pfam" id="PF08282">
    <property type="entry name" value="Hydrolase_3"/>
    <property type="match status" value="1"/>
</dbReference>
<reference evidence="1" key="1">
    <citation type="submission" date="2007-06" db="EMBL/GenBank/DDBJ databases">
        <title>Complete sequence of Methanococcus aeolicus Nankai-3.</title>
        <authorList>
            <consortium name="US DOE Joint Genome Institute"/>
            <person name="Copeland A."/>
            <person name="Lucas S."/>
            <person name="Lapidus A."/>
            <person name="Barry K."/>
            <person name="Glavina del Rio T."/>
            <person name="Dalin E."/>
            <person name="Tice H."/>
            <person name="Pitluck S."/>
            <person name="Chain P."/>
            <person name="Malfatti S."/>
            <person name="Shin M."/>
            <person name="Vergez L."/>
            <person name="Schmutz J."/>
            <person name="Larimer F."/>
            <person name="Land M."/>
            <person name="Hauser L."/>
            <person name="Kyrpides N."/>
            <person name="Lykidis A."/>
            <person name="Sieprawska-Lupa M."/>
            <person name="Whitman W.B."/>
            <person name="Richardson P."/>
        </authorList>
    </citation>
    <scope>NUCLEOTIDE SEQUENCE [LARGE SCALE GENOMIC DNA]</scope>
    <source>
        <strain evidence="1">Nankai-3</strain>
    </source>
</reference>